<dbReference type="Gene3D" id="3.40.50.2000">
    <property type="entry name" value="Glycogen Phosphorylase B"/>
    <property type="match status" value="2"/>
</dbReference>
<dbReference type="InterPro" id="IPR001296">
    <property type="entry name" value="Glyco_trans_1"/>
</dbReference>
<dbReference type="OrthoDB" id="9768937at2"/>
<proteinExistence type="predicted"/>
<keyword evidence="3" id="KW-0808">Transferase</keyword>
<dbReference type="EC" id="2.4.1.-" evidence="3"/>
<protein>
    <submittedName>
        <fullName evidence="3">Glycosyl transferase, group 1</fullName>
        <ecNumber evidence="3">2.4.1.-</ecNumber>
    </submittedName>
</protein>
<dbReference type="GO" id="GO:0016757">
    <property type="term" value="F:glycosyltransferase activity"/>
    <property type="evidence" value="ECO:0007669"/>
    <property type="project" value="UniProtKB-KW"/>
</dbReference>
<sequence length="369" mass="41024">MTPATILHLSSTSGPGGAEMIVKRLAGALDPERFRSVVCLFRTGWLSKACEQVGLPTHVIEINGAFDVRWAQNFLHLLQAERVALIHAHEFTANTYGTLLGRLAGIPVVATIHGKNYYSEQGKRRMAYRLVSRAARMVAVSEDLKQFVVERVGIPSHRIKVIYNGVETPQRSNELHIQLVKKDLDLTKWDHLIGSVGSLYPVKGQIHLIRAMPAILRVYPRTGLVLVGQGDFAEELKEEAVRIRVEEHVQLLGFRSDIPVLLNLMDVFVLPSLSEGLSMALLEAMAAECPVVATRVGGNVELVEEGVTGYLIPSENPQLLAERVIDLLRNKEEARRFGRRGRERVRDEFSLAGMADAYQECYCDAIAGR</sequence>
<evidence type="ECO:0000259" key="1">
    <source>
        <dbReference type="Pfam" id="PF00534"/>
    </source>
</evidence>
<dbReference type="SUPFAM" id="SSF53756">
    <property type="entry name" value="UDP-Glycosyltransferase/glycogen phosphorylase"/>
    <property type="match status" value="1"/>
</dbReference>
<accession>A0A0S4L2M2</accession>
<gene>
    <name evidence="3" type="ORF">COMA2_10274</name>
</gene>
<dbReference type="STRING" id="1742973.COMA2_10274"/>
<evidence type="ECO:0000313" key="3">
    <source>
        <dbReference type="EMBL" id="CUS31749.1"/>
    </source>
</evidence>
<dbReference type="RefSeq" id="WP_090893907.1">
    <property type="nucleotide sequence ID" value="NZ_CZPZ01000001.1"/>
</dbReference>
<dbReference type="PANTHER" id="PTHR12526:SF636">
    <property type="entry name" value="BLL3647 PROTEIN"/>
    <property type="match status" value="1"/>
</dbReference>
<dbReference type="Pfam" id="PF00534">
    <property type="entry name" value="Glycos_transf_1"/>
    <property type="match status" value="1"/>
</dbReference>
<evidence type="ECO:0000259" key="2">
    <source>
        <dbReference type="Pfam" id="PF13439"/>
    </source>
</evidence>
<dbReference type="AlphaFoldDB" id="A0A0S4L2M2"/>
<dbReference type="EMBL" id="CZPZ01000001">
    <property type="protein sequence ID" value="CUS31749.1"/>
    <property type="molecule type" value="Genomic_DNA"/>
</dbReference>
<keyword evidence="4" id="KW-1185">Reference proteome</keyword>
<dbReference type="PANTHER" id="PTHR12526">
    <property type="entry name" value="GLYCOSYLTRANSFERASE"/>
    <property type="match status" value="1"/>
</dbReference>
<keyword evidence="3" id="KW-0328">Glycosyltransferase</keyword>
<name>A0A0S4L2M2_9BACT</name>
<dbReference type="Pfam" id="PF13439">
    <property type="entry name" value="Glyco_transf_4"/>
    <property type="match status" value="1"/>
</dbReference>
<dbReference type="CDD" id="cd03801">
    <property type="entry name" value="GT4_PimA-like"/>
    <property type="match status" value="1"/>
</dbReference>
<evidence type="ECO:0000313" key="4">
    <source>
        <dbReference type="Proteomes" id="UP000198736"/>
    </source>
</evidence>
<dbReference type="Proteomes" id="UP000198736">
    <property type="component" value="Unassembled WGS sequence"/>
</dbReference>
<feature type="domain" description="Glycosyltransferase subfamily 4-like N-terminal" evidence="2">
    <location>
        <begin position="15"/>
        <end position="168"/>
    </location>
</feature>
<feature type="domain" description="Glycosyl transferase family 1" evidence="1">
    <location>
        <begin position="186"/>
        <end position="344"/>
    </location>
</feature>
<organism evidence="3 4">
    <name type="scientific">Candidatus Nitrospira nitrificans</name>
    <dbReference type="NCBI Taxonomy" id="1742973"/>
    <lineage>
        <taxon>Bacteria</taxon>
        <taxon>Pseudomonadati</taxon>
        <taxon>Nitrospirota</taxon>
        <taxon>Nitrospiria</taxon>
        <taxon>Nitrospirales</taxon>
        <taxon>Nitrospiraceae</taxon>
        <taxon>Nitrospira</taxon>
    </lineage>
</organism>
<reference evidence="4" key="1">
    <citation type="submission" date="2015-10" db="EMBL/GenBank/DDBJ databases">
        <authorList>
            <person name="Luecker S."/>
            <person name="Luecker S."/>
        </authorList>
    </citation>
    <scope>NUCLEOTIDE SEQUENCE [LARGE SCALE GENOMIC DNA]</scope>
</reference>
<dbReference type="InterPro" id="IPR028098">
    <property type="entry name" value="Glyco_trans_4-like_N"/>
</dbReference>